<evidence type="ECO:0008006" key="4">
    <source>
        <dbReference type="Google" id="ProtNLM"/>
    </source>
</evidence>
<name>A0A914AA23_PATMI</name>
<protein>
    <recommendedName>
        <fullName evidence="4">Protein quiver</fullName>
    </recommendedName>
</protein>
<dbReference type="OMA" id="LAHCSHN"/>
<feature type="signal peptide" evidence="1">
    <location>
        <begin position="1"/>
        <end position="26"/>
    </location>
</feature>
<dbReference type="AlphaFoldDB" id="A0A914AA23"/>
<dbReference type="InterPro" id="IPR045860">
    <property type="entry name" value="Snake_toxin-like_sf"/>
</dbReference>
<keyword evidence="3" id="KW-1185">Reference proteome</keyword>
<dbReference type="EnsemblMetazoa" id="XM_038204774.1">
    <property type="protein sequence ID" value="XP_038060702.1"/>
    <property type="gene ID" value="LOC119731584"/>
</dbReference>
<evidence type="ECO:0000313" key="2">
    <source>
        <dbReference type="EnsemblMetazoa" id="XP_038060702.1"/>
    </source>
</evidence>
<sequence length="145" mass="16482">MDPLRISGYLMTSALIFLVGLCLVEANLFCYDCKVDVKKSGDSRSNCIYNVSYYSPRECQSHERFCKIERVRYNRVVRIFERDCAETCSDSCETRGFGIDEETCVFCCTQDGCNNSTSSAARIDWSFGLCVSILVVGYRAKNFEN</sequence>
<dbReference type="OrthoDB" id="6490486at2759"/>
<feature type="chain" id="PRO_5037573674" description="Protein quiver" evidence="1">
    <location>
        <begin position="27"/>
        <end position="145"/>
    </location>
</feature>
<dbReference type="GeneID" id="119731584"/>
<evidence type="ECO:0000313" key="3">
    <source>
        <dbReference type="Proteomes" id="UP000887568"/>
    </source>
</evidence>
<accession>A0A914AA23</accession>
<organism evidence="2 3">
    <name type="scientific">Patiria miniata</name>
    <name type="common">Bat star</name>
    <name type="synonym">Asterina miniata</name>
    <dbReference type="NCBI Taxonomy" id="46514"/>
    <lineage>
        <taxon>Eukaryota</taxon>
        <taxon>Metazoa</taxon>
        <taxon>Echinodermata</taxon>
        <taxon>Eleutherozoa</taxon>
        <taxon>Asterozoa</taxon>
        <taxon>Asteroidea</taxon>
        <taxon>Valvatacea</taxon>
        <taxon>Valvatida</taxon>
        <taxon>Asterinidae</taxon>
        <taxon>Patiria</taxon>
    </lineage>
</organism>
<dbReference type="RefSeq" id="XP_038060702.1">
    <property type="nucleotide sequence ID" value="XM_038204774.1"/>
</dbReference>
<evidence type="ECO:0000256" key="1">
    <source>
        <dbReference type="SAM" id="SignalP"/>
    </source>
</evidence>
<dbReference type="SUPFAM" id="SSF57302">
    <property type="entry name" value="Snake toxin-like"/>
    <property type="match status" value="1"/>
</dbReference>
<reference evidence="2" key="1">
    <citation type="submission" date="2022-11" db="UniProtKB">
        <authorList>
            <consortium name="EnsemblMetazoa"/>
        </authorList>
    </citation>
    <scope>IDENTIFICATION</scope>
</reference>
<keyword evidence="1" id="KW-0732">Signal</keyword>
<proteinExistence type="predicted"/>
<dbReference type="CDD" id="cd00117">
    <property type="entry name" value="TFP"/>
    <property type="match status" value="1"/>
</dbReference>
<dbReference type="Proteomes" id="UP000887568">
    <property type="component" value="Unplaced"/>
</dbReference>